<accession>A0A9X8XI81</accession>
<organism evidence="1 2">
    <name type="scientific">Streptococcus dysgalactiae subsp. equisimilis</name>
    <name type="common">Streptococcus equisimilis</name>
    <dbReference type="NCBI Taxonomy" id="119602"/>
    <lineage>
        <taxon>Bacteria</taxon>
        <taxon>Bacillati</taxon>
        <taxon>Bacillota</taxon>
        <taxon>Bacilli</taxon>
        <taxon>Lactobacillales</taxon>
        <taxon>Streptococcaceae</taxon>
        <taxon>Streptococcus</taxon>
    </lineage>
</organism>
<evidence type="ECO:0000313" key="1">
    <source>
        <dbReference type="EMBL" id="SUN64390.1"/>
    </source>
</evidence>
<dbReference type="GO" id="GO:0005198">
    <property type="term" value="F:structural molecule activity"/>
    <property type="evidence" value="ECO:0007669"/>
    <property type="project" value="InterPro"/>
</dbReference>
<dbReference type="InterPro" id="IPR009319">
    <property type="entry name" value="Phage_A118_VSP1"/>
</dbReference>
<name>A0A9X8XI81_STREQ</name>
<comment type="caution">
    <text evidence="1">The sequence shown here is derived from an EMBL/GenBank/DDBJ whole genome shotgun (WGS) entry which is preliminary data.</text>
</comment>
<dbReference type="EMBL" id="UHFO01000001">
    <property type="protein sequence ID" value="SUN64390.1"/>
    <property type="molecule type" value="Genomic_DNA"/>
</dbReference>
<protein>
    <submittedName>
        <fullName evidence="1">Phage minor capsid 2 family protein</fullName>
    </submittedName>
</protein>
<dbReference type="Proteomes" id="UP000254559">
    <property type="component" value="Unassembled WGS sequence"/>
</dbReference>
<sequence>MKKKPIKLNDEQLLLEASQLSDTYHQLTLELFDQVIERIKVRGSASLADNPYLWQANKLHEAGLLNADNIKLIAKYSGVAEAQLRHVIENEGFKIYKNTSEQLEEALGRESGVSGNIQDDLSNYARQAIDDVHNLINTTLPISVIGTYQGIIQDAVAGVVTGLKTPDQAINQTVIKWFKKGFYGFTDKAGRKWRADSYARTVINTTTWRVFNEAKEAPAREFGIDTFYYSKKATAREMCAPLQHQIVTTGEAREEEGIKILALSDYRHGEPDGCLGINCKHTKTPFVVGVNSKPELPEHLKNITPAQAKANANAQAKQRAIERSIRKSKELLHVAKQLGDKELISQYQSDVSSKRDALNYLINNNAFLHRYQAREKRYNNPYTKTQSEVEVRKEKAKLDKRRDVESAIIGVETSEGIPLKITKHLAERAVLRNIAPIDIVDSIREPLKIAPIKYDNLDRPSQKYIGKRVSTVINPIDGNIVTVYATSTRIRKKYGGNR</sequence>
<gene>
    <name evidence="1" type="ORF">NCTC11564_01588</name>
</gene>
<evidence type="ECO:0000313" key="2">
    <source>
        <dbReference type="Proteomes" id="UP000254559"/>
    </source>
</evidence>
<dbReference type="Pfam" id="PF06152">
    <property type="entry name" value="Phage_min_cap2"/>
    <property type="match status" value="1"/>
</dbReference>
<reference evidence="1 2" key="1">
    <citation type="submission" date="2018-06" db="EMBL/GenBank/DDBJ databases">
        <authorList>
            <consortium name="Pathogen Informatics"/>
            <person name="Doyle S."/>
        </authorList>
    </citation>
    <scope>NUCLEOTIDE SEQUENCE [LARGE SCALE GENOMIC DNA]</scope>
    <source>
        <strain evidence="1 2">NCTC11564</strain>
    </source>
</reference>
<proteinExistence type="predicted"/>
<dbReference type="RefSeq" id="WP_115283416.1">
    <property type="nucleotide sequence ID" value="NZ_UHFO01000001.1"/>
</dbReference>
<dbReference type="AlphaFoldDB" id="A0A9X8XI81"/>